<feature type="transmembrane region" description="Helical" evidence="7">
    <location>
        <begin position="359"/>
        <end position="379"/>
    </location>
</feature>
<feature type="transmembrane region" description="Helical" evidence="7">
    <location>
        <begin position="95"/>
        <end position="114"/>
    </location>
</feature>
<dbReference type="PANTHER" id="PTHR23501">
    <property type="entry name" value="MAJOR FACILITATOR SUPERFAMILY"/>
    <property type="match status" value="1"/>
</dbReference>
<feature type="transmembrane region" description="Helical" evidence="7">
    <location>
        <begin position="323"/>
        <end position="347"/>
    </location>
</feature>
<dbReference type="Gene3D" id="1.20.1720.10">
    <property type="entry name" value="Multidrug resistance protein D"/>
    <property type="match status" value="1"/>
</dbReference>
<keyword evidence="2" id="KW-0813">Transport</keyword>
<gene>
    <name evidence="9" type="ORF">PPACK8108_LOCUS13263</name>
    <name evidence="10" type="ORF">PPACK8108_LOCUS25937</name>
</gene>
<evidence type="ECO:0000259" key="8">
    <source>
        <dbReference type="PROSITE" id="PS50850"/>
    </source>
</evidence>
<keyword evidence="4 7" id="KW-1133">Transmembrane helix</keyword>
<feature type="transmembrane region" description="Helical" evidence="7">
    <location>
        <begin position="418"/>
        <end position="440"/>
    </location>
</feature>
<dbReference type="GO" id="GO:0012505">
    <property type="term" value="C:endomembrane system"/>
    <property type="evidence" value="ECO:0007669"/>
    <property type="project" value="UniProtKB-SubCell"/>
</dbReference>
<protein>
    <submittedName>
        <fullName evidence="9">Major facilitator superfamily domain-containing protein</fullName>
    </submittedName>
</protein>
<comment type="subcellular location">
    <subcellularLocation>
        <location evidence="1">Endomembrane system</location>
        <topology evidence="1">Multi-pass membrane protein</topology>
    </subcellularLocation>
</comment>
<feature type="transmembrane region" description="Helical" evidence="7">
    <location>
        <begin position="151"/>
        <end position="175"/>
    </location>
</feature>
<dbReference type="PROSITE" id="PS50850">
    <property type="entry name" value="MFS"/>
    <property type="match status" value="1"/>
</dbReference>
<dbReference type="GO" id="GO:0005886">
    <property type="term" value="C:plasma membrane"/>
    <property type="evidence" value="ECO:0007669"/>
    <property type="project" value="TreeGrafter"/>
</dbReference>
<proteinExistence type="predicted"/>
<dbReference type="InterPro" id="IPR020846">
    <property type="entry name" value="MFS_dom"/>
</dbReference>
<feature type="domain" description="Major facilitator superfamily (MFS) profile" evidence="8">
    <location>
        <begin position="61"/>
        <end position="548"/>
    </location>
</feature>
<dbReference type="InterPro" id="IPR036259">
    <property type="entry name" value="MFS_trans_sf"/>
</dbReference>
<accession>A0AAV0B6D7</accession>
<keyword evidence="3 7" id="KW-0812">Transmembrane</keyword>
<evidence type="ECO:0000256" key="4">
    <source>
        <dbReference type="ARBA" id="ARBA00022989"/>
    </source>
</evidence>
<evidence type="ECO:0000313" key="10">
    <source>
        <dbReference type="EMBL" id="CAH7690556.1"/>
    </source>
</evidence>
<evidence type="ECO:0000256" key="5">
    <source>
        <dbReference type="ARBA" id="ARBA00023136"/>
    </source>
</evidence>
<feature type="transmembrane region" description="Helical" evidence="7">
    <location>
        <begin position="126"/>
        <end position="145"/>
    </location>
</feature>
<feature type="transmembrane region" description="Helical" evidence="7">
    <location>
        <begin position="525"/>
        <end position="543"/>
    </location>
</feature>
<reference evidence="9" key="1">
    <citation type="submission" date="2022-06" db="EMBL/GenBank/DDBJ databases">
        <authorList>
            <consortium name="SYNGENTA / RWTH Aachen University"/>
        </authorList>
    </citation>
    <scope>NUCLEOTIDE SEQUENCE</scope>
</reference>
<feature type="transmembrane region" description="Helical" evidence="7">
    <location>
        <begin position="386"/>
        <end position="406"/>
    </location>
</feature>
<feature type="transmembrane region" description="Helical" evidence="7">
    <location>
        <begin position="212"/>
        <end position="234"/>
    </location>
</feature>
<dbReference type="Proteomes" id="UP001153365">
    <property type="component" value="Unassembled WGS sequence"/>
</dbReference>
<evidence type="ECO:0000313" key="9">
    <source>
        <dbReference type="EMBL" id="CAH7679188.1"/>
    </source>
</evidence>
<evidence type="ECO:0000256" key="7">
    <source>
        <dbReference type="SAM" id="Phobius"/>
    </source>
</evidence>
<dbReference type="InterPro" id="IPR011701">
    <property type="entry name" value="MFS"/>
</dbReference>
<organism evidence="9 11">
    <name type="scientific">Phakopsora pachyrhizi</name>
    <name type="common">Asian soybean rust disease fungus</name>
    <dbReference type="NCBI Taxonomy" id="170000"/>
    <lineage>
        <taxon>Eukaryota</taxon>
        <taxon>Fungi</taxon>
        <taxon>Dikarya</taxon>
        <taxon>Basidiomycota</taxon>
        <taxon>Pucciniomycotina</taxon>
        <taxon>Pucciniomycetes</taxon>
        <taxon>Pucciniales</taxon>
        <taxon>Phakopsoraceae</taxon>
        <taxon>Phakopsora</taxon>
    </lineage>
</organism>
<evidence type="ECO:0000256" key="2">
    <source>
        <dbReference type="ARBA" id="ARBA00022448"/>
    </source>
</evidence>
<feature type="transmembrane region" description="Helical" evidence="7">
    <location>
        <begin position="254"/>
        <end position="272"/>
    </location>
</feature>
<evidence type="ECO:0000256" key="6">
    <source>
        <dbReference type="SAM" id="MobiDB-lite"/>
    </source>
</evidence>
<keyword evidence="11" id="KW-1185">Reference proteome</keyword>
<dbReference type="SUPFAM" id="SSF103473">
    <property type="entry name" value="MFS general substrate transporter"/>
    <property type="match status" value="1"/>
</dbReference>
<comment type="caution">
    <text evidence="9">The sequence shown here is derived from an EMBL/GenBank/DDBJ whole genome shotgun (WGS) entry which is preliminary data.</text>
</comment>
<evidence type="ECO:0000313" key="11">
    <source>
        <dbReference type="Proteomes" id="UP001153365"/>
    </source>
</evidence>
<dbReference type="AlphaFoldDB" id="A0AAV0B6D7"/>
<dbReference type="PANTHER" id="PTHR23501:SF191">
    <property type="entry name" value="VACUOLAR BASIC AMINO ACID TRANSPORTER 4"/>
    <property type="match status" value="1"/>
</dbReference>
<feature type="transmembrane region" description="Helical" evidence="7">
    <location>
        <begin position="59"/>
        <end position="83"/>
    </location>
</feature>
<feature type="transmembrane region" description="Helical" evidence="7">
    <location>
        <begin position="284"/>
        <end position="303"/>
    </location>
</feature>
<evidence type="ECO:0000256" key="3">
    <source>
        <dbReference type="ARBA" id="ARBA00022692"/>
    </source>
</evidence>
<dbReference type="EMBL" id="CALTRL010003265">
    <property type="protein sequence ID" value="CAH7679188.1"/>
    <property type="molecule type" value="Genomic_DNA"/>
</dbReference>
<dbReference type="Gene3D" id="1.20.1250.20">
    <property type="entry name" value="MFS general substrate transporter like domains"/>
    <property type="match status" value="1"/>
</dbReference>
<dbReference type="GO" id="GO:0015174">
    <property type="term" value="F:basic amino acid transmembrane transporter activity"/>
    <property type="evidence" value="ECO:0007669"/>
    <property type="project" value="TreeGrafter"/>
</dbReference>
<sequence>MESSDSEQTPLLGSLIVDAQQSELNGSIQSVQSQSTENQRTVQTTRDDPKVRLATSKQVAVLGAVWIGVFLGAVDSTIVATLVSSISSSFGSSNQLSWLATAYLLSISATGALYGKVADLMGRRVALLTALGLFTLGTLGCALSTSMTQLILARLLAGCGGGGIMTTSSIIATDLVRLDQRAMVQGFANICYGAGAALGGPMGGFLTDSIGWRAGFSVQVPILVLAFVLVAFLVDYRLEGQATSRKELLNRTDLLGSITLIFTITCLLLSFSFKSNLQYEWSDIRVYGNMICFFIGLGLFIHVENRAVEPVLPIRLLKLRTPLCSFGVNFFSSMVVFSVLYMFPLWFETVKLDSATNAGVHLVPNSVALSFGSLGAGAWIRQTGSYRGVSIISCGLMMVGAGLLRFKLDSSLHEWIDIIPNGLGFSASTTSVLIALIAAVPGKDMAVSTGVSYLFRYTGQVLGVAASAAILQSNLAIELRNRITGPGAELIIERIRHESSLVKKLPDGLVKQAAVECYRISLRRVFGFNFLLSILSVILSMGIEEFSLSDK</sequence>
<feature type="compositionally biased region" description="Polar residues" evidence="6">
    <location>
        <begin position="27"/>
        <end position="44"/>
    </location>
</feature>
<feature type="transmembrane region" description="Helical" evidence="7">
    <location>
        <begin position="187"/>
        <end position="206"/>
    </location>
</feature>
<dbReference type="EMBL" id="CALTRL010006333">
    <property type="protein sequence ID" value="CAH7690556.1"/>
    <property type="molecule type" value="Genomic_DNA"/>
</dbReference>
<evidence type="ECO:0000256" key="1">
    <source>
        <dbReference type="ARBA" id="ARBA00004127"/>
    </source>
</evidence>
<dbReference type="GO" id="GO:0000329">
    <property type="term" value="C:fungal-type vacuole membrane"/>
    <property type="evidence" value="ECO:0007669"/>
    <property type="project" value="TreeGrafter"/>
</dbReference>
<feature type="region of interest" description="Disordered" evidence="6">
    <location>
        <begin position="27"/>
        <end position="48"/>
    </location>
</feature>
<keyword evidence="5 7" id="KW-0472">Membrane</keyword>
<name>A0AAV0B6D7_PHAPC</name>
<dbReference type="Pfam" id="PF07690">
    <property type="entry name" value="MFS_1"/>
    <property type="match status" value="1"/>
</dbReference>